<reference evidence="1" key="1">
    <citation type="submission" date="2023-03" db="EMBL/GenBank/DDBJ databases">
        <authorList>
            <person name="Steffen K."/>
            <person name="Cardenas P."/>
        </authorList>
    </citation>
    <scope>NUCLEOTIDE SEQUENCE</scope>
</reference>
<accession>A0AA35QWS6</accession>
<proteinExistence type="predicted"/>
<comment type="caution">
    <text evidence="1">The sequence shown here is derived from an EMBL/GenBank/DDBJ whole genome shotgun (WGS) entry which is preliminary data.</text>
</comment>
<dbReference type="Pfam" id="PF07704">
    <property type="entry name" value="PSK_trans_fac"/>
    <property type="match status" value="1"/>
</dbReference>
<protein>
    <submittedName>
        <fullName evidence="1">Antitoxin VapB</fullName>
    </submittedName>
</protein>
<keyword evidence="2" id="KW-1185">Reference proteome</keyword>
<dbReference type="Proteomes" id="UP001174909">
    <property type="component" value="Unassembled WGS sequence"/>
</dbReference>
<gene>
    <name evidence="1" type="ORF">GBAR_LOCUS1633</name>
</gene>
<evidence type="ECO:0000313" key="1">
    <source>
        <dbReference type="EMBL" id="CAI7995133.1"/>
    </source>
</evidence>
<dbReference type="AlphaFoldDB" id="A0AA35QWS6"/>
<dbReference type="InterPro" id="IPR011660">
    <property type="entry name" value="VapB-like"/>
</dbReference>
<organism evidence="1 2">
    <name type="scientific">Geodia barretti</name>
    <name type="common">Barrett's horny sponge</name>
    <dbReference type="NCBI Taxonomy" id="519541"/>
    <lineage>
        <taxon>Eukaryota</taxon>
        <taxon>Metazoa</taxon>
        <taxon>Porifera</taxon>
        <taxon>Demospongiae</taxon>
        <taxon>Heteroscleromorpha</taxon>
        <taxon>Tetractinellida</taxon>
        <taxon>Astrophorina</taxon>
        <taxon>Geodiidae</taxon>
        <taxon>Geodia</taxon>
    </lineage>
</organism>
<sequence>MSLNIKNEETHQLARELAALTGESMTGAITVALRERLERETHERSVETRVQELRSIARRCARLLEDGPSAVEHGDYLYGEDGLPR</sequence>
<dbReference type="EMBL" id="CASHTH010000238">
    <property type="protein sequence ID" value="CAI7995133.1"/>
    <property type="molecule type" value="Genomic_DNA"/>
</dbReference>
<evidence type="ECO:0000313" key="2">
    <source>
        <dbReference type="Proteomes" id="UP001174909"/>
    </source>
</evidence>
<name>A0AA35QWS6_GEOBA</name>